<evidence type="ECO:0000256" key="4">
    <source>
        <dbReference type="ARBA" id="ARBA00022722"/>
    </source>
</evidence>
<keyword evidence="7" id="KW-0539">Nucleus</keyword>
<dbReference type="Proteomes" id="UP001159042">
    <property type="component" value="Unassembled WGS sequence"/>
</dbReference>
<dbReference type="EMBL" id="JANEYG010000036">
    <property type="protein sequence ID" value="KAJ8917027.1"/>
    <property type="molecule type" value="Genomic_DNA"/>
</dbReference>
<evidence type="ECO:0000313" key="9">
    <source>
        <dbReference type="EMBL" id="KAJ8917027.1"/>
    </source>
</evidence>
<keyword evidence="6" id="KW-0378">Hydrolase</keyword>
<comment type="caution">
    <text evidence="9">The sequence shown here is derived from an EMBL/GenBank/DDBJ whole genome shotgun (WGS) entry which is preliminary data.</text>
</comment>
<gene>
    <name evidence="9" type="ORF">NQ315_012945</name>
</gene>
<feature type="non-terminal residue" evidence="9">
    <location>
        <position position="1"/>
    </location>
</feature>
<dbReference type="AlphaFoldDB" id="A0AAV8VRS5"/>
<evidence type="ECO:0000259" key="8">
    <source>
        <dbReference type="Pfam" id="PF13359"/>
    </source>
</evidence>
<comment type="cofactor">
    <cofactor evidence="1">
        <name>a divalent metal cation</name>
        <dbReference type="ChEBI" id="CHEBI:60240"/>
    </cofactor>
</comment>
<feature type="domain" description="DDE Tnp4" evidence="8">
    <location>
        <begin position="147"/>
        <end position="297"/>
    </location>
</feature>
<name>A0AAV8VRS5_9CUCU</name>
<organism evidence="9 10">
    <name type="scientific">Exocentrus adspersus</name>
    <dbReference type="NCBI Taxonomy" id="1586481"/>
    <lineage>
        <taxon>Eukaryota</taxon>
        <taxon>Metazoa</taxon>
        <taxon>Ecdysozoa</taxon>
        <taxon>Arthropoda</taxon>
        <taxon>Hexapoda</taxon>
        <taxon>Insecta</taxon>
        <taxon>Pterygota</taxon>
        <taxon>Neoptera</taxon>
        <taxon>Endopterygota</taxon>
        <taxon>Coleoptera</taxon>
        <taxon>Polyphaga</taxon>
        <taxon>Cucujiformia</taxon>
        <taxon>Chrysomeloidea</taxon>
        <taxon>Cerambycidae</taxon>
        <taxon>Lamiinae</taxon>
        <taxon>Acanthocinini</taxon>
        <taxon>Exocentrus</taxon>
    </lineage>
</organism>
<dbReference type="PANTHER" id="PTHR22930">
    <property type="match status" value="1"/>
</dbReference>
<keyword evidence="10" id="KW-1185">Reference proteome</keyword>
<evidence type="ECO:0000256" key="7">
    <source>
        <dbReference type="ARBA" id="ARBA00023242"/>
    </source>
</evidence>
<evidence type="ECO:0000256" key="5">
    <source>
        <dbReference type="ARBA" id="ARBA00022723"/>
    </source>
</evidence>
<evidence type="ECO:0000313" key="10">
    <source>
        <dbReference type="Proteomes" id="UP001159042"/>
    </source>
</evidence>
<evidence type="ECO:0000256" key="2">
    <source>
        <dbReference type="ARBA" id="ARBA00004123"/>
    </source>
</evidence>
<dbReference type="Pfam" id="PF13359">
    <property type="entry name" value="DDE_Tnp_4"/>
    <property type="match status" value="1"/>
</dbReference>
<evidence type="ECO:0000256" key="3">
    <source>
        <dbReference type="ARBA" id="ARBA00006958"/>
    </source>
</evidence>
<comment type="similarity">
    <text evidence="3">Belongs to the HARBI1 family.</text>
</comment>
<protein>
    <recommendedName>
        <fullName evidence="8">DDE Tnp4 domain-containing protein</fullName>
    </recommendedName>
</protein>
<accession>A0AAV8VRS5</accession>
<dbReference type="GO" id="GO:0016787">
    <property type="term" value="F:hydrolase activity"/>
    <property type="evidence" value="ECO:0007669"/>
    <property type="project" value="UniProtKB-KW"/>
</dbReference>
<dbReference type="GO" id="GO:0046872">
    <property type="term" value="F:metal ion binding"/>
    <property type="evidence" value="ECO:0007669"/>
    <property type="project" value="UniProtKB-KW"/>
</dbReference>
<dbReference type="PANTHER" id="PTHR22930:SF289">
    <property type="entry name" value="DDE TNP4 DOMAIN-CONTAINING PROTEIN-RELATED"/>
    <property type="match status" value="1"/>
</dbReference>
<evidence type="ECO:0000256" key="1">
    <source>
        <dbReference type="ARBA" id="ARBA00001968"/>
    </source>
</evidence>
<comment type="subcellular location">
    <subcellularLocation>
        <location evidence="2">Nucleus</location>
    </subcellularLocation>
</comment>
<dbReference type="InterPro" id="IPR045249">
    <property type="entry name" value="HARBI1-like"/>
</dbReference>
<sequence length="355" mass="40904">WILKIDLKTIYILEILDFGFPRKVYNRSIYFDDMDNLTLFSRFRLYKETVLHLVTLIEDELEFPNMNNSVSPINQLLTCLRFYASAGHLNAVADFMEMDVSTTSRITCRVSEAIAPRFINMPVRNDIFRYQTKFHNVARFPRVIGLVDGTHIKIQSPGGDDAEIYRNKKGYFSINVQVTCDADLKLQDVVARWPGSAHDSTMFINSHLRFRFENGEFPNSFLIGDSGYALKNYFLTPLANPVTRSEQLYNESLIRTRNIVERVIGIWKRRFPVLAYGMRIKLETVLTTIVATAVLHNIAREMNEPEPPAPLDIDIDHLHYLIAMGQIPDPPPAANDNVVPNYAQQQLIQHYFNNL</sequence>
<keyword evidence="5" id="KW-0479">Metal-binding</keyword>
<proteinExistence type="inferred from homology"/>
<dbReference type="GO" id="GO:0004518">
    <property type="term" value="F:nuclease activity"/>
    <property type="evidence" value="ECO:0007669"/>
    <property type="project" value="UniProtKB-KW"/>
</dbReference>
<reference evidence="9 10" key="1">
    <citation type="journal article" date="2023" name="Insect Mol. Biol.">
        <title>Genome sequencing provides insights into the evolution of gene families encoding plant cell wall-degrading enzymes in longhorned beetles.</title>
        <authorList>
            <person name="Shin N.R."/>
            <person name="Okamura Y."/>
            <person name="Kirsch R."/>
            <person name="Pauchet Y."/>
        </authorList>
    </citation>
    <scope>NUCLEOTIDE SEQUENCE [LARGE SCALE GENOMIC DNA]</scope>
    <source>
        <strain evidence="9">EAD_L_NR</strain>
    </source>
</reference>
<keyword evidence="4" id="KW-0540">Nuclease</keyword>
<dbReference type="InterPro" id="IPR027806">
    <property type="entry name" value="HARBI1_dom"/>
</dbReference>
<evidence type="ECO:0000256" key="6">
    <source>
        <dbReference type="ARBA" id="ARBA00022801"/>
    </source>
</evidence>
<dbReference type="GO" id="GO:0005634">
    <property type="term" value="C:nucleus"/>
    <property type="evidence" value="ECO:0007669"/>
    <property type="project" value="UniProtKB-SubCell"/>
</dbReference>